<evidence type="ECO:0000256" key="2">
    <source>
        <dbReference type="ARBA" id="ARBA00022448"/>
    </source>
</evidence>
<dbReference type="GO" id="GO:0048473">
    <property type="term" value="P:D-methionine transmembrane transport"/>
    <property type="evidence" value="ECO:0007669"/>
    <property type="project" value="TreeGrafter"/>
</dbReference>
<dbReference type="Proteomes" id="UP000001213">
    <property type="component" value="Chromosome"/>
</dbReference>
<dbReference type="PANTHER" id="PTHR30450:SF14">
    <property type="entry name" value="TRANSPORTER, PERMEASE PROTEIN, PUTATIVE-RELATED"/>
    <property type="match status" value="1"/>
</dbReference>
<dbReference type="SUPFAM" id="SSF161098">
    <property type="entry name" value="MetI-like"/>
    <property type="match status" value="1"/>
</dbReference>
<dbReference type="InterPro" id="IPR051322">
    <property type="entry name" value="AA_ABC_Transporter_Permease"/>
</dbReference>
<dbReference type="GO" id="GO:0005886">
    <property type="term" value="C:plasma membrane"/>
    <property type="evidence" value="ECO:0007669"/>
    <property type="project" value="UniProtKB-SubCell"/>
</dbReference>
<evidence type="ECO:0000256" key="4">
    <source>
        <dbReference type="ARBA" id="ARBA00022692"/>
    </source>
</evidence>
<feature type="transmembrane region" description="Helical" evidence="7">
    <location>
        <begin position="63"/>
        <end position="87"/>
    </location>
</feature>
<keyword evidence="2 7" id="KW-0813">Transport</keyword>
<evidence type="ECO:0000313" key="10">
    <source>
        <dbReference type="Proteomes" id="UP000001213"/>
    </source>
</evidence>
<comment type="subcellular location">
    <subcellularLocation>
        <location evidence="1 7">Cell membrane</location>
        <topology evidence="1 7">Multi-pass membrane protein</topology>
    </subcellularLocation>
</comment>
<proteinExistence type="inferred from homology"/>
<dbReference type="InterPro" id="IPR000515">
    <property type="entry name" value="MetI-like"/>
</dbReference>
<reference evidence="9 10" key="2">
    <citation type="journal article" date="2011" name="Stand. Genomic Sci.">
        <title>Complete genome sequence of Tsukamurella paurometabola type strain (no. 33).</title>
        <authorList>
            <person name="Munk A.C."/>
            <person name="Lapidus A."/>
            <person name="Lucas S."/>
            <person name="Nolan M."/>
            <person name="Tice H."/>
            <person name="Cheng J.F."/>
            <person name="Del Rio T.G."/>
            <person name="Goodwin L."/>
            <person name="Pitluck S."/>
            <person name="Liolios K."/>
            <person name="Huntemann M."/>
            <person name="Ivanova N."/>
            <person name="Mavromatis K."/>
            <person name="Mikhailova N."/>
            <person name="Pati A."/>
            <person name="Chen A."/>
            <person name="Palaniappan K."/>
            <person name="Tapia R."/>
            <person name="Han C."/>
            <person name="Land M."/>
            <person name="Hauser L."/>
            <person name="Chang Y.J."/>
            <person name="Jeffries C.D."/>
            <person name="Brettin T."/>
            <person name="Yasawong M."/>
            <person name="Brambilla E.M."/>
            <person name="Rohde M."/>
            <person name="Sikorski J."/>
            <person name="Goker M."/>
            <person name="Detter J.C."/>
            <person name="Woyke T."/>
            <person name="Bristow J."/>
            <person name="Eisen J.A."/>
            <person name="Markowitz V."/>
            <person name="Hugenholtz P."/>
            <person name="Kyrpides N.C."/>
            <person name="Klenk H.P."/>
        </authorList>
    </citation>
    <scope>NUCLEOTIDE SEQUENCE [LARGE SCALE GENOMIC DNA]</scope>
    <source>
        <strain evidence="10">ATCC 8368 / DSM 20162 / CCUG 35730 / CIP 100753 / JCM 10117 / KCTC 9821 / NBRC 16120 / NCIMB 702349 / NCTC 13040</strain>
    </source>
</reference>
<evidence type="ECO:0000256" key="3">
    <source>
        <dbReference type="ARBA" id="ARBA00022475"/>
    </source>
</evidence>
<evidence type="ECO:0000256" key="1">
    <source>
        <dbReference type="ARBA" id="ARBA00004651"/>
    </source>
</evidence>
<accession>D5UYG7</accession>
<dbReference type="CDD" id="cd06261">
    <property type="entry name" value="TM_PBP2"/>
    <property type="match status" value="1"/>
</dbReference>
<feature type="transmembrane region" description="Helical" evidence="7">
    <location>
        <begin position="200"/>
        <end position="219"/>
    </location>
</feature>
<keyword evidence="3" id="KW-1003">Cell membrane</keyword>
<dbReference type="InterPro" id="IPR035906">
    <property type="entry name" value="MetI-like_sf"/>
</dbReference>
<dbReference type="STRING" id="521096.Tpau_1653"/>
<evidence type="ECO:0000256" key="6">
    <source>
        <dbReference type="ARBA" id="ARBA00023136"/>
    </source>
</evidence>
<keyword evidence="10" id="KW-1185">Reference proteome</keyword>
<dbReference type="Pfam" id="PF00528">
    <property type="entry name" value="BPD_transp_1"/>
    <property type="match status" value="1"/>
</dbReference>
<comment type="similarity">
    <text evidence="7">Belongs to the binding-protein-dependent transport system permease family.</text>
</comment>
<dbReference type="HOGENOM" id="CLU_077375_0_1_11"/>
<gene>
    <name evidence="9" type="ordered locus">Tpau_1653</name>
</gene>
<dbReference type="KEGG" id="tpr:Tpau_1653"/>
<keyword evidence="5 7" id="KW-1133">Transmembrane helix</keyword>
<feature type="domain" description="ABC transmembrane type-1" evidence="8">
    <location>
        <begin position="25"/>
        <end position="219"/>
    </location>
</feature>
<protein>
    <submittedName>
        <fullName evidence="9">Binding-protein-dependent transport systems inner membrane component</fullName>
    </submittedName>
</protein>
<reference evidence="10" key="1">
    <citation type="submission" date="2010-03" db="EMBL/GenBank/DDBJ databases">
        <title>The complete chromosome of Tsukamurella paurometabola DSM 20162.</title>
        <authorList>
            <consortium name="US DOE Joint Genome Institute (JGI-PGF)"/>
            <person name="Lucas S."/>
            <person name="Copeland A."/>
            <person name="Lapidus A."/>
            <person name="Glavina del Rio T."/>
            <person name="Dalin E."/>
            <person name="Tice H."/>
            <person name="Bruce D."/>
            <person name="Goodwin L."/>
            <person name="Pitluck S."/>
            <person name="Kyrpides N."/>
            <person name="Mavromatis K."/>
            <person name="Ivanova N."/>
            <person name="Mikhailova N."/>
            <person name="Munk A.C."/>
            <person name="Brettin T."/>
            <person name="Detter J.C."/>
            <person name="Tapia R."/>
            <person name="Han C."/>
            <person name="Larimer F."/>
            <person name="Land M."/>
            <person name="Hauser L."/>
            <person name="Markowitz V."/>
            <person name="Cheng J.-F."/>
            <person name="Hugenholtz P."/>
            <person name="Woyke T."/>
            <person name="Wu D."/>
            <person name="Jando M."/>
            <person name="Brambilla E."/>
            <person name="Klenk H.-P."/>
            <person name="Eisen J.A."/>
        </authorList>
    </citation>
    <scope>NUCLEOTIDE SEQUENCE [LARGE SCALE GENOMIC DNA]</scope>
    <source>
        <strain evidence="10">ATCC 8368 / DSM 20162 / CCUG 35730 / CIP 100753 / JCM 10117 / KCTC 9821 / NBRC 16120 / NCIMB 702349 / NCTC 13040</strain>
    </source>
</reference>
<dbReference type="PROSITE" id="PS50928">
    <property type="entry name" value="ABC_TM1"/>
    <property type="match status" value="1"/>
</dbReference>
<keyword evidence="4 7" id="KW-0812">Transmembrane</keyword>
<dbReference type="PANTHER" id="PTHR30450">
    <property type="entry name" value="ABC TRANSPORTER PERMEASE"/>
    <property type="match status" value="1"/>
</dbReference>
<evidence type="ECO:0000256" key="7">
    <source>
        <dbReference type="RuleBase" id="RU363032"/>
    </source>
</evidence>
<feature type="transmembrane region" description="Helical" evidence="7">
    <location>
        <begin position="99"/>
        <end position="120"/>
    </location>
</feature>
<evidence type="ECO:0000313" key="9">
    <source>
        <dbReference type="EMBL" id="ADG78274.1"/>
    </source>
</evidence>
<dbReference type="RefSeq" id="WP_013126303.1">
    <property type="nucleotide sequence ID" value="NC_014158.1"/>
</dbReference>
<sequence>MTGNYVTFLDDVFPPGTKEVFVDAIFETIRLVGITMVVGGLLGLVYGTLLYATRPGNLLENKFVFGVLNVLVNIIRPIPFIIFITAIAPITKAVIGTRIGVEAAAFAMTVMATFVIGRVVEQNLVTVDPGVVEAARSMGASKWRTLATVVIPEGLAPLALGYTFMFVAVVDMSAMAGYVGGGGLGDFARQYGYQQANWQLTLVVIVVLIVVVQVVQFFGNWLSRRLQHRG</sequence>
<evidence type="ECO:0000256" key="5">
    <source>
        <dbReference type="ARBA" id="ARBA00022989"/>
    </source>
</evidence>
<feature type="transmembrane region" description="Helical" evidence="7">
    <location>
        <begin position="31"/>
        <end position="51"/>
    </location>
</feature>
<dbReference type="eggNOG" id="COG2011">
    <property type="taxonomic scope" value="Bacteria"/>
</dbReference>
<evidence type="ECO:0000259" key="8">
    <source>
        <dbReference type="PROSITE" id="PS50928"/>
    </source>
</evidence>
<dbReference type="AlphaFoldDB" id="D5UYG7"/>
<dbReference type="Gene3D" id="1.10.3720.10">
    <property type="entry name" value="MetI-like"/>
    <property type="match status" value="1"/>
</dbReference>
<dbReference type="EMBL" id="CP001966">
    <property type="protein sequence ID" value="ADG78274.1"/>
    <property type="molecule type" value="Genomic_DNA"/>
</dbReference>
<keyword evidence="6 7" id="KW-0472">Membrane</keyword>
<organism evidence="9 10">
    <name type="scientific">Tsukamurella paurometabola (strain ATCC 8368 / DSM 20162 / CCUG 35730 / CIP 100753 / JCM 10117 / KCTC 9821 / NBRC 16120 / NCIMB 702349 / NCTC 13040)</name>
    <name type="common">Corynebacterium paurometabolum</name>
    <dbReference type="NCBI Taxonomy" id="521096"/>
    <lineage>
        <taxon>Bacteria</taxon>
        <taxon>Bacillati</taxon>
        <taxon>Actinomycetota</taxon>
        <taxon>Actinomycetes</taxon>
        <taxon>Mycobacteriales</taxon>
        <taxon>Tsukamurellaceae</taxon>
        <taxon>Tsukamurella</taxon>
    </lineage>
</organism>
<name>D5UYG7_TSUPD</name>